<reference evidence="1 2" key="1">
    <citation type="submission" date="2020-08" db="EMBL/GenBank/DDBJ databases">
        <authorList>
            <person name="Newling K."/>
            <person name="Davey J."/>
            <person name="Forrester S."/>
        </authorList>
    </citation>
    <scope>NUCLEOTIDE SEQUENCE [LARGE SCALE GENOMIC DNA]</scope>
    <source>
        <strain evidence="2">Crithidia deanei Carvalho (ATCC PRA-265)</strain>
    </source>
</reference>
<evidence type="ECO:0000313" key="2">
    <source>
        <dbReference type="Proteomes" id="UP000515908"/>
    </source>
</evidence>
<dbReference type="Proteomes" id="UP000515908">
    <property type="component" value="Chromosome 05"/>
</dbReference>
<gene>
    <name evidence="1" type="ORF">ADEAN_000329100</name>
</gene>
<sequence length="144" mass="17046">MVHEPTRIYYYQIQNLPLSDAPEQWCRNCKSFVPSDTFFQHWSDCVKSVRWCFECSKTIPLDVLEPHKEKHQVVLCMDCGQGVEWRQWEAHRLSCGPMMREVSADNEFLPLRTRQLALELGLDKRDLHTMRKFSKSMLPKSKLS</sequence>
<accession>A0A7G2CAP9</accession>
<dbReference type="EMBL" id="LR877149">
    <property type="protein sequence ID" value="CAD2215833.1"/>
    <property type="molecule type" value="Genomic_DNA"/>
</dbReference>
<keyword evidence="2" id="KW-1185">Reference proteome</keyword>
<proteinExistence type="predicted"/>
<dbReference type="AlphaFoldDB" id="A0A7G2CAP9"/>
<evidence type="ECO:0000313" key="1">
    <source>
        <dbReference type="EMBL" id="CAD2215833.1"/>
    </source>
</evidence>
<dbReference type="VEuPathDB" id="TriTrypDB:ADEAN_000329100"/>
<protein>
    <submittedName>
        <fullName evidence="1">Uncharacterized protein</fullName>
    </submittedName>
</protein>
<organism evidence="1 2">
    <name type="scientific">Angomonas deanei</name>
    <dbReference type="NCBI Taxonomy" id="59799"/>
    <lineage>
        <taxon>Eukaryota</taxon>
        <taxon>Discoba</taxon>
        <taxon>Euglenozoa</taxon>
        <taxon>Kinetoplastea</taxon>
        <taxon>Metakinetoplastina</taxon>
        <taxon>Trypanosomatida</taxon>
        <taxon>Trypanosomatidae</taxon>
        <taxon>Strigomonadinae</taxon>
        <taxon>Angomonas</taxon>
    </lineage>
</organism>
<name>A0A7G2CAP9_9TRYP</name>